<protein>
    <submittedName>
        <fullName evidence="1">Uncharacterized protein</fullName>
    </submittedName>
</protein>
<keyword evidence="2" id="KW-1185">Reference proteome</keyword>
<comment type="caution">
    <text evidence="1">The sequence shown here is derived from an EMBL/GenBank/DDBJ whole genome shotgun (WGS) entry which is preliminary data.</text>
</comment>
<name>A0ACC1HIL0_9FUNG</name>
<dbReference type="EMBL" id="JAMZIH010006234">
    <property type="protein sequence ID" value="KAJ1674134.1"/>
    <property type="molecule type" value="Genomic_DNA"/>
</dbReference>
<sequence length="121" mass="13048">MHTNSLAALGNLLRCSRGTPASLASRCSSGYGISAAVGRSARPLSTSAVRFCQGSHMMDETDPQNIEREKQRVLKGESISPCDQAPQWNGFLASEAEAIVKAEQESDVSVKELQSTTKHWP</sequence>
<feature type="non-terminal residue" evidence="1">
    <location>
        <position position="121"/>
    </location>
</feature>
<evidence type="ECO:0000313" key="1">
    <source>
        <dbReference type="EMBL" id="KAJ1674134.1"/>
    </source>
</evidence>
<gene>
    <name evidence="1" type="ORF">EV182_003894</name>
</gene>
<organism evidence="1 2">
    <name type="scientific">Spiromyces aspiralis</name>
    <dbReference type="NCBI Taxonomy" id="68401"/>
    <lineage>
        <taxon>Eukaryota</taxon>
        <taxon>Fungi</taxon>
        <taxon>Fungi incertae sedis</taxon>
        <taxon>Zoopagomycota</taxon>
        <taxon>Kickxellomycotina</taxon>
        <taxon>Kickxellomycetes</taxon>
        <taxon>Kickxellales</taxon>
        <taxon>Kickxellaceae</taxon>
        <taxon>Spiromyces</taxon>
    </lineage>
</organism>
<evidence type="ECO:0000313" key="2">
    <source>
        <dbReference type="Proteomes" id="UP001145114"/>
    </source>
</evidence>
<reference evidence="1" key="1">
    <citation type="submission" date="2022-06" db="EMBL/GenBank/DDBJ databases">
        <title>Phylogenomic reconstructions and comparative analyses of Kickxellomycotina fungi.</title>
        <authorList>
            <person name="Reynolds N.K."/>
            <person name="Stajich J.E."/>
            <person name="Barry K."/>
            <person name="Grigoriev I.V."/>
            <person name="Crous P."/>
            <person name="Smith M.E."/>
        </authorList>
    </citation>
    <scope>NUCLEOTIDE SEQUENCE</scope>
    <source>
        <strain evidence="1">RSA 2271</strain>
    </source>
</reference>
<accession>A0ACC1HIL0</accession>
<proteinExistence type="predicted"/>
<dbReference type="Proteomes" id="UP001145114">
    <property type="component" value="Unassembled WGS sequence"/>
</dbReference>